<feature type="compositionally biased region" description="Polar residues" evidence="9">
    <location>
        <begin position="1168"/>
        <end position="1183"/>
    </location>
</feature>
<feature type="region of interest" description="Actin-binding" evidence="8">
    <location>
        <begin position="652"/>
        <end position="674"/>
    </location>
</feature>
<dbReference type="PANTHER" id="PTHR13140">
    <property type="entry name" value="MYOSIN"/>
    <property type="match status" value="1"/>
</dbReference>
<dbReference type="PANTHER" id="PTHR13140:SF706">
    <property type="entry name" value="DILUTE CLASS UNCONVENTIONAL MYOSIN, ISOFORM C"/>
    <property type="match status" value="1"/>
</dbReference>
<dbReference type="PRINTS" id="PR00193">
    <property type="entry name" value="MYOSINHEAVY"/>
</dbReference>
<dbReference type="SMART" id="SM00015">
    <property type="entry name" value="IQ"/>
    <property type="match status" value="3"/>
</dbReference>
<evidence type="ECO:0000256" key="2">
    <source>
        <dbReference type="ARBA" id="ARBA00022741"/>
    </source>
</evidence>
<dbReference type="Proteomes" id="UP000717996">
    <property type="component" value="Unassembled WGS sequence"/>
</dbReference>
<dbReference type="CDD" id="cd23767">
    <property type="entry name" value="IQCD"/>
    <property type="match status" value="1"/>
</dbReference>
<dbReference type="Gene3D" id="6.20.240.20">
    <property type="match status" value="1"/>
</dbReference>
<dbReference type="Gene3D" id="1.20.5.190">
    <property type="match status" value="3"/>
</dbReference>
<keyword evidence="3 8" id="KW-0067">ATP-binding</keyword>
<dbReference type="GO" id="GO:0016020">
    <property type="term" value="C:membrane"/>
    <property type="evidence" value="ECO:0007669"/>
    <property type="project" value="TreeGrafter"/>
</dbReference>
<feature type="compositionally biased region" description="Polar residues" evidence="9">
    <location>
        <begin position="1086"/>
        <end position="1098"/>
    </location>
</feature>
<comment type="caution">
    <text evidence="12">The sequence shown here is derived from an EMBL/GenBank/DDBJ whole genome shotgun (WGS) entry which is preliminary data.</text>
</comment>
<evidence type="ECO:0000259" key="10">
    <source>
        <dbReference type="PROSITE" id="PS51126"/>
    </source>
</evidence>
<dbReference type="PROSITE" id="PS51126">
    <property type="entry name" value="DILUTE"/>
    <property type="match status" value="1"/>
</dbReference>
<dbReference type="PROSITE" id="PS51456">
    <property type="entry name" value="MYOSIN_MOTOR"/>
    <property type="match status" value="1"/>
</dbReference>
<dbReference type="EMBL" id="JAANIT010000006">
    <property type="protein sequence ID" value="KAG1554167.1"/>
    <property type="molecule type" value="Genomic_DNA"/>
</dbReference>
<dbReference type="SUPFAM" id="SSF52540">
    <property type="entry name" value="P-loop containing nucleoside triphosphate hydrolases"/>
    <property type="match status" value="2"/>
</dbReference>
<dbReference type="InterPro" id="IPR000048">
    <property type="entry name" value="IQ_motif_EF-hand-BS"/>
</dbReference>
<dbReference type="GO" id="GO:0000146">
    <property type="term" value="F:microfilament motor activity"/>
    <property type="evidence" value="ECO:0007669"/>
    <property type="project" value="TreeGrafter"/>
</dbReference>
<dbReference type="Pfam" id="PF01843">
    <property type="entry name" value="DIL"/>
    <property type="match status" value="1"/>
</dbReference>
<dbReference type="InterPro" id="IPR036103">
    <property type="entry name" value="MYSc_Myo5"/>
</dbReference>
<feature type="domain" description="Myosin motor" evidence="11">
    <location>
        <begin position="83"/>
        <end position="777"/>
    </location>
</feature>
<evidence type="ECO:0000256" key="3">
    <source>
        <dbReference type="ARBA" id="ARBA00022840"/>
    </source>
</evidence>
<dbReference type="Pfam" id="PF00612">
    <property type="entry name" value="IQ"/>
    <property type="match status" value="2"/>
</dbReference>
<dbReference type="SMART" id="SM00242">
    <property type="entry name" value="MYSc"/>
    <property type="match status" value="1"/>
</dbReference>
<comment type="similarity">
    <text evidence="1 8">Belongs to the TRAFAC class myosin-kinesin ATPase superfamily. Myosin family.</text>
</comment>
<keyword evidence="7 8" id="KW-0009">Actin-binding</keyword>
<evidence type="ECO:0000313" key="12">
    <source>
        <dbReference type="EMBL" id="KAG1554167.1"/>
    </source>
</evidence>
<keyword evidence="6 8" id="KW-0505">Motor protein</keyword>
<dbReference type="PROSITE" id="PS50096">
    <property type="entry name" value="IQ"/>
    <property type="match status" value="2"/>
</dbReference>
<keyword evidence="2 8" id="KW-0547">Nucleotide-binding</keyword>
<dbReference type="FunFam" id="1.10.10.820:FF:000001">
    <property type="entry name" value="Myosin heavy chain"/>
    <property type="match status" value="1"/>
</dbReference>
<proteinExistence type="inferred from homology"/>
<dbReference type="GO" id="GO:0005737">
    <property type="term" value="C:cytoplasm"/>
    <property type="evidence" value="ECO:0007669"/>
    <property type="project" value="TreeGrafter"/>
</dbReference>
<keyword evidence="5 8" id="KW-0518">Myosin</keyword>
<keyword evidence="4" id="KW-0175">Coiled coil</keyword>
<dbReference type="Gene3D" id="1.20.120.720">
    <property type="entry name" value="Myosin VI head, motor domain, U50 subdomain"/>
    <property type="match status" value="1"/>
</dbReference>
<protein>
    <submittedName>
        <fullName evidence="12">Uncharacterized protein</fullName>
    </submittedName>
</protein>
<dbReference type="Gene3D" id="1.20.58.530">
    <property type="match status" value="1"/>
</dbReference>
<dbReference type="GO" id="GO:0007015">
    <property type="term" value="P:actin filament organization"/>
    <property type="evidence" value="ECO:0007669"/>
    <property type="project" value="TreeGrafter"/>
</dbReference>
<dbReference type="Gene3D" id="1.10.10.820">
    <property type="match status" value="1"/>
</dbReference>
<evidence type="ECO:0000256" key="4">
    <source>
        <dbReference type="ARBA" id="ARBA00023054"/>
    </source>
</evidence>
<accession>A0A9P6YPR0</accession>
<dbReference type="Pfam" id="PF00063">
    <property type="entry name" value="Myosin_head"/>
    <property type="match status" value="1"/>
</dbReference>
<dbReference type="OrthoDB" id="6108017at2759"/>
<gene>
    <name evidence="12" type="ORF">G6F51_000128</name>
</gene>
<dbReference type="GO" id="GO:0051015">
    <property type="term" value="F:actin filament binding"/>
    <property type="evidence" value="ECO:0007669"/>
    <property type="project" value="TreeGrafter"/>
</dbReference>
<evidence type="ECO:0000256" key="7">
    <source>
        <dbReference type="ARBA" id="ARBA00023203"/>
    </source>
</evidence>
<feature type="binding site" evidence="8">
    <location>
        <begin position="176"/>
        <end position="183"/>
    </location>
    <ligand>
        <name>ATP</name>
        <dbReference type="ChEBI" id="CHEBI:30616"/>
    </ligand>
</feature>
<name>A0A9P6YPR0_RHIOR</name>
<dbReference type="SUPFAM" id="SSF50084">
    <property type="entry name" value="Myosin S1 fragment, N-terminal domain"/>
    <property type="match status" value="1"/>
</dbReference>
<feature type="region of interest" description="Disordered" evidence="9">
    <location>
        <begin position="1085"/>
        <end position="1185"/>
    </location>
</feature>
<dbReference type="GO" id="GO:0016459">
    <property type="term" value="C:myosin complex"/>
    <property type="evidence" value="ECO:0007669"/>
    <property type="project" value="UniProtKB-KW"/>
</dbReference>
<evidence type="ECO:0000256" key="1">
    <source>
        <dbReference type="ARBA" id="ARBA00008314"/>
    </source>
</evidence>
<evidence type="ECO:0000256" key="9">
    <source>
        <dbReference type="SAM" id="MobiDB-lite"/>
    </source>
</evidence>
<evidence type="ECO:0000256" key="6">
    <source>
        <dbReference type="ARBA" id="ARBA00023175"/>
    </source>
</evidence>
<dbReference type="Gene3D" id="3.40.850.10">
    <property type="entry name" value="Kinesin motor domain"/>
    <property type="match status" value="1"/>
</dbReference>
<organism evidence="12 13">
    <name type="scientific">Rhizopus oryzae</name>
    <name type="common">Mucormycosis agent</name>
    <name type="synonym">Rhizopus arrhizus var. delemar</name>
    <dbReference type="NCBI Taxonomy" id="64495"/>
    <lineage>
        <taxon>Eukaryota</taxon>
        <taxon>Fungi</taxon>
        <taxon>Fungi incertae sedis</taxon>
        <taxon>Mucoromycota</taxon>
        <taxon>Mucoromycotina</taxon>
        <taxon>Mucoromycetes</taxon>
        <taxon>Mucorales</taxon>
        <taxon>Mucorineae</taxon>
        <taxon>Rhizopodaceae</taxon>
        <taxon>Rhizopus</taxon>
    </lineage>
</organism>
<evidence type="ECO:0000313" key="13">
    <source>
        <dbReference type="Proteomes" id="UP000717996"/>
    </source>
</evidence>
<dbReference type="InterPro" id="IPR002710">
    <property type="entry name" value="Dilute_dom"/>
</dbReference>
<dbReference type="InterPro" id="IPR001609">
    <property type="entry name" value="Myosin_head_motor_dom-like"/>
</dbReference>
<evidence type="ECO:0000259" key="11">
    <source>
        <dbReference type="PROSITE" id="PS51456"/>
    </source>
</evidence>
<reference evidence="12" key="1">
    <citation type="journal article" date="2020" name="Microb. Genom.">
        <title>Genetic diversity of clinical and environmental Mucorales isolates obtained from an investigation of mucormycosis cases among solid organ transplant recipients.</title>
        <authorList>
            <person name="Nguyen M.H."/>
            <person name="Kaul D."/>
            <person name="Muto C."/>
            <person name="Cheng S.J."/>
            <person name="Richter R.A."/>
            <person name="Bruno V.M."/>
            <person name="Liu G."/>
            <person name="Beyhan S."/>
            <person name="Sundermann A.J."/>
            <person name="Mounaud S."/>
            <person name="Pasculle A.W."/>
            <person name="Nierman W.C."/>
            <person name="Driscoll E."/>
            <person name="Cumbie R."/>
            <person name="Clancy C.J."/>
            <person name="Dupont C.L."/>
        </authorList>
    </citation>
    <scope>NUCLEOTIDE SEQUENCE</scope>
    <source>
        <strain evidence="12">GL16</strain>
    </source>
</reference>
<dbReference type="GO" id="GO:0005524">
    <property type="term" value="F:ATP binding"/>
    <property type="evidence" value="ECO:0007669"/>
    <property type="project" value="UniProtKB-UniRule"/>
</dbReference>
<evidence type="ECO:0000256" key="8">
    <source>
        <dbReference type="PROSITE-ProRule" id="PRU00782"/>
    </source>
</evidence>
<dbReference type="SMART" id="SM01132">
    <property type="entry name" value="DIL"/>
    <property type="match status" value="1"/>
</dbReference>
<dbReference type="InterPro" id="IPR036961">
    <property type="entry name" value="Kinesin_motor_dom_sf"/>
</dbReference>
<dbReference type="InterPro" id="IPR046943">
    <property type="entry name" value="Fungal_Myo2/2A_CBD"/>
</dbReference>
<dbReference type="InterPro" id="IPR027417">
    <property type="entry name" value="P-loop_NTPase"/>
</dbReference>
<dbReference type="CDD" id="cd01380">
    <property type="entry name" value="MYSc_Myo5"/>
    <property type="match status" value="1"/>
</dbReference>
<feature type="domain" description="Dilute" evidence="10">
    <location>
        <begin position="1289"/>
        <end position="1566"/>
    </location>
</feature>
<sequence>MATNIRQAVEVYTQGTKAWFEDDKEAWISTTCISNTFIDDSKVKIVFQGDNDEKEYIFESTLAEIEKTNGSNLPPLRNPPKMEYTDDLTNLSYLNEPAVLNTIRTRYMQRLIYTYSGIVLIAMNPFDRVALYDPDIVQQYSGRRRGELEPHLFAIAEDAYRCMIREQVNQTIVVSGESGAGKTVSAKYIMRYFATADDQEVMGKKQKSSGDMTEVEEQILATNPIMEAFGNAKTTRNDNSSRFGKYIEIQFDDSANIVGAKIRTYLLERSRLIYQPETERNYHIFYQLCAGIPLSEKKDFELSDYDQFHYLNQSGTGVIPGVDDAAEFETTQRALSTVGLSVQLQWKIFRLLAALLHIGNIKITGRGDAMLSEEDPALLTATRLLGIKASDFRKWIVRKQIVTRSEKIVTNLSPVQAHVVKDSVAKYIYANLFDWLVSVTNESLSCSDPNNIATFIGVLDIYGFEHFKKNSFEQFCINYANEKLQQQFNQHVFKLEQEEYVREKINWTFIEFSDNQKCIELIEAKLGILSLLDEESRLPSGSDQGFVQKLYSNFDNPNYKNYFKKPRFSNSAFTIAHYALDVQYEAESFIDKNKDTVPDEHLSLLQNAEFDFLTEVLDKAAASNVVAPPENGKRMSMAVKKPTLGAIFKSSLINLMETIGNTNVHYIRCIKPNEAKVAWEFDPNMVLAQLRACGVLETIRISCAGYPSRWTFEEFADRYYALVSSKHWDTKADKPDIRQLCSVILEASINDEDKYQVGTTKIFFRAGQLAYLEKLRSDRFNECAITLQKHMKRFVYRIRYVRMREMAIRVQCIARRKAALANMQRLREEKAAVVIQKNWKRHVIRNEYLSKKAFILKLQTVCKAKLAKRNFHFIQENHAATQIQKLIRGWSARKKYKAKREFIINVQSVIRRNIALKQLMGLRAEARSVNHFKEVSYTLENKVVELTQTLRNVQHENKVVNDRAVQLETHIKTWTEKYEKMERKAKNLEEELQNPTVPQATHDALQAEFNSLQHEHRQTIEKVKSQDREISTLKGQLETEKAENIKLRKLLEESDERAKNATDEAEVADLRSQLAALKAQLSQALNTPRVQGNPNTLRAVSPGPRMRSVSPGSHRLDPEPIPYHRSRSPGGAYADTPSNNSKPAVSAPVAETTTNGPPPASVKKPRRNSTADMTSNRLKNSLDNIRLADSNPRAVSIDQVDNLMGTKHGGLGGSPDENPEEAIRALIKDEDPLQEEILQGLIRSVKMPLPTLQNPPSKREILFPAHTIAICVREMWEMGYVQESERLLFSAMDSIQKQFLSFTDEDAVVPCTFWLTNVHELLSLIIILQQELGPEFYQDKRKTISGSEFNKLVDNIKFELQCLEDNIYHAWMKEIKKHLSKMVITAVVEGQSLPGFVTNDSGGRFFNKILIGSSHQNYSMDDLLNFLNKVHRSMKCYYIEQSVATQVLTELLKLIGVTAFNNLLMRKNFCSWKRAMQIQYNITRLEEWCKSHDIPEGALQLEHLMQTTKLLQFKKGTVEDIENIYDVCWILSPTQVQKLISQYHIADYENPVKPEILKAVAEHVVSGDASDVLLLDSVSIEDTSNPYEVPLPRYTKPETYLPQWLNLKRLRRLISLAQQIEEASK</sequence>
<evidence type="ECO:0000256" key="5">
    <source>
        <dbReference type="ARBA" id="ARBA00023123"/>
    </source>
</evidence>
<dbReference type="CDD" id="cd15480">
    <property type="entry name" value="fMyo2p_CBD"/>
    <property type="match status" value="1"/>
</dbReference>